<feature type="domain" description="HTH marR-type" evidence="1">
    <location>
        <begin position="223"/>
        <end position="277"/>
    </location>
</feature>
<keyword evidence="3" id="KW-1185">Reference proteome</keyword>
<evidence type="ECO:0000313" key="3">
    <source>
        <dbReference type="Proteomes" id="UP000722336"/>
    </source>
</evidence>
<dbReference type="Proteomes" id="UP000722336">
    <property type="component" value="Unassembled WGS sequence"/>
</dbReference>
<proteinExistence type="predicted"/>
<protein>
    <submittedName>
        <fullName evidence="2">MarR family transcriptional regulator</fullName>
    </submittedName>
</protein>
<dbReference type="Pfam" id="PF13463">
    <property type="entry name" value="HTH_27"/>
    <property type="match status" value="1"/>
</dbReference>
<comment type="caution">
    <text evidence="2">The sequence shown here is derived from an EMBL/GenBank/DDBJ whole genome shotgun (WGS) entry which is preliminary data.</text>
</comment>
<organism evidence="2 3">
    <name type="scientific">Pacificimonas pallii</name>
    <dbReference type="NCBI Taxonomy" id="2827236"/>
    <lineage>
        <taxon>Bacteria</taxon>
        <taxon>Pseudomonadati</taxon>
        <taxon>Pseudomonadota</taxon>
        <taxon>Alphaproteobacteria</taxon>
        <taxon>Sphingomonadales</taxon>
        <taxon>Sphingosinicellaceae</taxon>
        <taxon>Pacificimonas</taxon>
    </lineage>
</organism>
<dbReference type="EMBL" id="JAGSPA010000002">
    <property type="protein sequence ID" value="MBV7256697.1"/>
    <property type="molecule type" value="Genomic_DNA"/>
</dbReference>
<gene>
    <name evidence="2" type="ORF">KCG44_07850</name>
</gene>
<name>A0ABS6SFR7_9SPHN</name>
<evidence type="ECO:0000313" key="2">
    <source>
        <dbReference type="EMBL" id="MBV7256697.1"/>
    </source>
</evidence>
<dbReference type="InterPro" id="IPR000835">
    <property type="entry name" value="HTH_MarR-typ"/>
</dbReference>
<evidence type="ECO:0000259" key="1">
    <source>
        <dbReference type="Pfam" id="PF13463"/>
    </source>
</evidence>
<sequence length="290" mass="31975">MKTTLDYGVHRPRVQLALSGDRVREFAEILTDWEIGYSTIDHKLLFAGADTRPIVGGSPLFVDIDETLAERGLNTIRDTFAALAARTRIIAVLDAPLLDGIAPLLDVPGIEFLVWPEQREGLMAALQPIELSDRVAERIRREGQVDLDSLRGEVERIAKALSTLVQNSENDRESGGGSGRSPAESAHLLRRIIRRRRARADFFPPDLFADPAWDILLDLSAARHEGTPVSISSLCIAAAVPTTTGLRWIKALTEAGALERQPDPLDGRRHFVTITDRTASQMELYLDAIS</sequence>
<dbReference type="RefSeq" id="WP_218445392.1">
    <property type="nucleotide sequence ID" value="NZ_JAGSPA010000002.1"/>
</dbReference>
<reference evidence="2 3" key="1">
    <citation type="submission" date="2021-04" db="EMBL/GenBank/DDBJ databases">
        <authorList>
            <person name="Pira H."/>
            <person name="Risdian C."/>
            <person name="Wink J."/>
        </authorList>
    </citation>
    <scope>NUCLEOTIDE SEQUENCE [LARGE SCALE GENOMIC DNA]</scope>
    <source>
        <strain evidence="2 3">WHA3</strain>
    </source>
</reference>
<accession>A0ABS6SFR7</accession>